<dbReference type="RefSeq" id="WP_069158818.1">
    <property type="nucleotide sequence ID" value="NZ_DBFYTC010000070.1"/>
</dbReference>
<gene>
    <name evidence="3" type="ORF">BEH84_05181</name>
</gene>
<dbReference type="PATRIC" id="fig|1432052.3.peg.5739"/>
<dbReference type="PANTHER" id="PTHR35339">
    <property type="entry name" value="LINALOOL DEHYDRATASE_ISOMERASE DOMAIN-CONTAINING PROTEIN"/>
    <property type="match status" value="1"/>
</dbReference>
<dbReference type="AlphaFoldDB" id="A0A1E3AGH9"/>
<dbReference type="InterPro" id="IPR049349">
    <property type="entry name" value="DUF2264_N"/>
</dbReference>
<name>A0A1E3AGH9_9FIRM</name>
<accession>A0A1E3AGH9</accession>
<reference evidence="3 4" key="1">
    <citation type="submission" date="2016-07" db="EMBL/GenBank/DDBJ databases">
        <title>Characterization of isolates of Eisenbergiella tayi derived from blood cultures, using whole genome sequencing.</title>
        <authorList>
            <person name="Burdz T."/>
            <person name="Wiebe D."/>
            <person name="Huynh C."/>
            <person name="Bernard K."/>
        </authorList>
    </citation>
    <scope>NUCLEOTIDE SEQUENCE [LARGE SCALE GENOMIC DNA]</scope>
    <source>
        <strain evidence="3 4">NML 120489</strain>
    </source>
</reference>
<feature type="domain" description="DUF2264" evidence="1">
    <location>
        <begin position="8"/>
        <end position="349"/>
    </location>
</feature>
<dbReference type="Pfam" id="PF10022">
    <property type="entry name" value="DUF2264"/>
    <property type="match status" value="1"/>
</dbReference>
<dbReference type="PIRSF" id="PIRSF014753">
    <property type="entry name" value="UCP014753"/>
    <property type="match status" value="1"/>
</dbReference>
<evidence type="ECO:0000313" key="4">
    <source>
        <dbReference type="Proteomes" id="UP000095003"/>
    </source>
</evidence>
<dbReference type="Pfam" id="PF20938">
    <property type="entry name" value="DUF2264_C"/>
    <property type="match status" value="1"/>
</dbReference>
<evidence type="ECO:0000313" key="3">
    <source>
        <dbReference type="EMBL" id="ODM07858.1"/>
    </source>
</evidence>
<dbReference type="InterPro" id="IPR049237">
    <property type="entry name" value="DUF2264_C"/>
</dbReference>
<dbReference type="PANTHER" id="PTHR35339:SF4">
    <property type="entry name" value="LINALOOL DEHYDRATASE_ISOMERASE DOMAIN-CONTAINING PROTEIN"/>
    <property type="match status" value="1"/>
</dbReference>
<dbReference type="Proteomes" id="UP000095003">
    <property type="component" value="Unassembled WGS sequence"/>
</dbReference>
<evidence type="ECO:0008006" key="5">
    <source>
        <dbReference type="Google" id="ProtNLM"/>
    </source>
</evidence>
<protein>
    <recommendedName>
        <fullName evidence="5">DUF2264 domain-containing protein</fullName>
    </recommendedName>
</protein>
<dbReference type="InterPro" id="IPR016624">
    <property type="entry name" value="UCP014753"/>
</dbReference>
<feature type="domain" description="DUF2264" evidence="2">
    <location>
        <begin position="357"/>
        <end position="557"/>
    </location>
</feature>
<evidence type="ECO:0000259" key="2">
    <source>
        <dbReference type="Pfam" id="PF20938"/>
    </source>
</evidence>
<sequence length="571" mass="65697">MINTNFVSREDYEEALLGLCRPLKKYFTKGNTGIYIGYTSAHYGDKIIGLEAYSRILWGIVPYMVSGKTTPLDEEILRGLRNGINPENEEYWGTYEDGSQAFVEMAVLGFALLMVPERFWDPLSGEERRMFSDWLNQINEHEISDNNWLFFRILVNCGLRKNGGCWSEERLSADLARIEDFYLGDGWYSDGKTAQRDYYISFAMHFYSLIYAGVMKKEDPERAAVYIQRGERFAQDFMWWFARSGEAIPYGRSLTYRFAQTAFWAALAFSGSEAVPWGILRGLISRHFRYWFRQPILDCEDKLTIGYAYPNLNMAEGYNSPSSPYWAMKSFLVLALPKEHPFWKAEERELPAREGVRMMPHAGMLVRERKNGHVMALTSGQYCAWKPAHYAEKYEKFAYSTGFGFQVPRSYRTLEQAAPDNMLSLYKDGYWHVRTKCEAVEITEERIVSTWIPFDGVHIETELSFEAEGCRCRHIIQSDGVYQAAAAGFALPFSEKEELVWEAGEGSARIRGKKGSCGIIQIEGKADADFIYCEPNVNVLYPRTVLPCLQMTVRPGINIVEYRIEGEMNTD</sequence>
<evidence type="ECO:0000259" key="1">
    <source>
        <dbReference type="Pfam" id="PF10022"/>
    </source>
</evidence>
<proteinExistence type="predicted"/>
<comment type="caution">
    <text evidence="3">The sequence shown here is derived from an EMBL/GenBank/DDBJ whole genome shotgun (WGS) entry which is preliminary data.</text>
</comment>
<organism evidence="3 4">
    <name type="scientific">Eisenbergiella tayi</name>
    <dbReference type="NCBI Taxonomy" id="1432052"/>
    <lineage>
        <taxon>Bacteria</taxon>
        <taxon>Bacillati</taxon>
        <taxon>Bacillota</taxon>
        <taxon>Clostridia</taxon>
        <taxon>Lachnospirales</taxon>
        <taxon>Lachnospiraceae</taxon>
        <taxon>Eisenbergiella</taxon>
    </lineage>
</organism>
<dbReference type="EMBL" id="MCGI01000006">
    <property type="protein sequence ID" value="ODM07858.1"/>
    <property type="molecule type" value="Genomic_DNA"/>
</dbReference>
<dbReference type="GeneID" id="93305133"/>